<evidence type="ECO:0000256" key="3">
    <source>
        <dbReference type="ARBA" id="ARBA00022741"/>
    </source>
</evidence>
<feature type="chain" id="PRO_5026972798" description="Sulphate adenylyltransferase catalytic domain-containing protein" evidence="5">
    <location>
        <begin position="19"/>
        <end position="116"/>
    </location>
</feature>
<name>A0A6N2MSF8_SALVM</name>
<evidence type="ECO:0000256" key="4">
    <source>
        <dbReference type="ARBA" id="ARBA00022840"/>
    </source>
</evidence>
<keyword evidence="3" id="KW-0547">Nucleotide-binding</keyword>
<dbReference type="GO" id="GO:0000103">
    <property type="term" value="P:sulfate assimilation"/>
    <property type="evidence" value="ECO:0007669"/>
    <property type="project" value="TreeGrafter"/>
</dbReference>
<sequence length="116" mass="12598">MSVLLCSLLMICRSRALASPEVALVDSDDNTNGLREHGNYCPGFTYVEESIAGSGNWLIGGDLEVIEPIKYHDGLDHFDCHLHNSAKNSLLFLCIPAQNPVHNGHALLIQILADAS</sequence>
<accession>A0A6N2MSF8</accession>
<keyword evidence="2" id="KW-0808">Transferase</keyword>
<evidence type="ECO:0000256" key="5">
    <source>
        <dbReference type="SAM" id="SignalP"/>
    </source>
</evidence>
<evidence type="ECO:0000256" key="2">
    <source>
        <dbReference type="ARBA" id="ARBA00022679"/>
    </source>
</evidence>
<comment type="pathway">
    <text evidence="1">Sulfur metabolism.</text>
</comment>
<dbReference type="PANTHER" id="PTHR11055">
    <property type="entry name" value="BIFUNCTIONAL 3'-PHOSPHOADENOSINE 5'-PHOSPHOSULFATE SYNTHASE"/>
    <property type="match status" value="1"/>
</dbReference>
<evidence type="ECO:0000256" key="1">
    <source>
        <dbReference type="ARBA" id="ARBA00004678"/>
    </source>
</evidence>
<keyword evidence="4" id="KW-0067">ATP-binding</keyword>
<dbReference type="PANTHER" id="PTHR11055:SF1">
    <property type="entry name" value="PAPS SYNTHETASE, ISOFORM D"/>
    <property type="match status" value="1"/>
</dbReference>
<proteinExistence type="predicted"/>
<dbReference type="AlphaFoldDB" id="A0A6N2MSF8"/>
<dbReference type="Gene3D" id="3.10.400.10">
    <property type="entry name" value="Sulfate adenylyltransferase"/>
    <property type="match status" value="1"/>
</dbReference>
<protein>
    <recommendedName>
        <fullName evidence="7">Sulphate adenylyltransferase catalytic domain-containing protein</fullName>
    </recommendedName>
</protein>
<evidence type="ECO:0000313" key="6">
    <source>
        <dbReference type="EMBL" id="VFU56046.1"/>
    </source>
</evidence>
<dbReference type="EMBL" id="CAADRP010001907">
    <property type="protein sequence ID" value="VFU56046.1"/>
    <property type="molecule type" value="Genomic_DNA"/>
</dbReference>
<keyword evidence="5" id="KW-0732">Signal</keyword>
<dbReference type="GO" id="GO:0005524">
    <property type="term" value="F:ATP binding"/>
    <property type="evidence" value="ECO:0007669"/>
    <property type="project" value="UniProtKB-KW"/>
</dbReference>
<gene>
    <name evidence="6" type="ORF">SVIM_LOCUS400455</name>
</gene>
<evidence type="ECO:0008006" key="7">
    <source>
        <dbReference type="Google" id="ProtNLM"/>
    </source>
</evidence>
<organism evidence="6">
    <name type="scientific">Salix viminalis</name>
    <name type="common">Common osier</name>
    <name type="synonym">Basket willow</name>
    <dbReference type="NCBI Taxonomy" id="40686"/>
    <lineage>
        <taxon>Eukaryota</taxon>
        <taxon>Viridiplantae</taxon>
        <taxon>Streptophyta</taxon>
        <taxon>Embryophyta</taxon>
        <taxon>Tracheophyta</taxon>
        <taxon>Spermatophyta</taxon>
        <taxon>Magnoliopsida</taxon>
        <taxon>eudicotyledons</taxon>
        <taxon>Gunneridae</taxon>
        <taxon>Pentapetalae</taxon>
        <taxon>rosids</taxon>
        <taxon>fabids</taxon>
        <taxon>Malpighiales</taxon>
        <taxon>Salicaceae</taxon>
        <taxon>Saliceae</taxon>
        <taxon>Salix</taxon>
    </lineage>
</organism>
<reference evidence="6" key="1">
    <citation type="submission" date="2019-03" db="EMBL/GenBank/DDBJ databases">
        <authorList>
            <person name="Mank J."/>
            <person name="Almeida P."/>
        </authorList>
    </citation>
    <scope>NUCLEOTIDE SEQUENCE</scope>
    <source>
        <strain evidence="6">78183</strain>
    </source>
</reference>
<feature type="signal peptide" evidence="5">
    <location>
        <begin position="1"/>
        <end position="18"/>
    </location>
</feature>
<dbReference type="GO" id="GO:0004020">
    <property type="term" value="F:adenylylsulfate kinase activity"/>
    <property type="evidence" value="ECO:0007669"/>
    <property type="project" value="TreeGrafter"/>
</dbReference>